<evidence type="ECO:0000313" key="10">
    <source>
        <dbReference type="Proteomes" id="UP001595476"/>
    </source>
</evidence>
<keyword evidence="5 7" id="KW-1133">Transmembrane helix</keyword>
<dbReference type="EMBL" id="JBHRSZ010000002">
    <property type="protein sequence ID" value="MFC3150430.1"/>
    <property type="molecule type" value="Genomic_DNA"/>
</dbReference>
<keyword evidence="3" id="KW-0997">Cell inner membrane</keyword>
<evidence type="ECO:0000259" key="8">
    <source>
        <dbReference type="Pfam" id="PF02470"/>
    </source>
</evidence>
<feature type="domain" description="Mce/MlaD" evidence="8">
    <location>
        <begin position="285"/>
        <end position="373"/>
    </location>
</feature>
<dbReference type="PANTHER" id="PTHR30462:SF0">
    <property type="entry name" value="INTERMEMBRANE TRANSPORT PROTEIN YEBT"/>
    <property type="match status" value="1"/>
</dbReference>
<protein>
    <submittedName>
        <fullName evidence="9">Intermembrane transport protein PqiB</fullName>
    </submittedName>
</protein>
<evidence type="ECO:0000256" key="5">
    <source>
        <dbReference type="ARBA" id="ARBA00022989"/>
    </source>
</evidence>
<comment type="caution">
    <text evidence="9">The sequence shown here is derived from an EMBL/GenBank/DDBJ whole genome shotgun (WGS) entry which is preliminary data.</text>
</comment>
<gene>
    <name evidence="9" type="ORF">ACFOEK_05300</name>
</gene>
<feature type="transmembrane region" description="Helical" evidence="7">
    <location>
        <begin position="20"/>
        <end position="37"/>
    </location>
</feature>
<keyword evidence="10" id="KW-1185">Reference proteome</keyword>
<feature type="domain" description="Mce/MlaD" evidence="8">
    <location>
        <begin position="159"/>
        <end position="220"/>
    </location>
</feature>
<evidence type="ECO:0000256" key="4">
    <source>
        <dbReference type="ARBA" id="ARBA00022692"/>
    </source>
</evidence>
<organism evidence="9 10">
    <name type="scientific">Litoribrevibacter euphylliae</name>
    <dbReference type="NCBI Taxonomy" id="1834034"/>
    <lineage>
        <taxon>Bacteria</taxon>
        <taxon>Pseudomonadati</taxon>
        <taxon>Pseudomonadota</taxon>
        <taxon>Gammaproteobacteria</taxon>
        <taxon>Oceanospirillales</taxon>
        <taxon>Oceanospirillaceae</taxon>
        <taxon>Litoribrevibacter</taxon>
    </lineage>
</organism>
<keyword evidence="4 7" id="KW-0812">Transmembrane</keyword>
<feature type="domain" description="Mce/MlaD" evidence="8">
    <location>
        <begin position="399"/>
        <end position="459"/>
    </location>
</feature>
<sequence length="768" mass="84199">MTDKKEIATAVVHEKEGWSIYWLLPIIAVLIAGWLVYKNLVEGDIEIQVSLDSATGIVEGKTELKYQGITIGILESYEIDISDFEGIEATLKVKRFAEPLLTESSQIWLVKPEVNFSGVSGLEALVSGNYFELLYKEGKPARSYNALDNPPVLARGEGGLELTLMSDRLGSIVRGAPVMYRRIEVGEVLDYQFNEDFKKVAIKVFIKPEYKDVITSNTRFWESSGLSLSGDLSGIKLQVDSLASLIIGGISLDTPKNTLDTESKTVGNGDQFTLYDDYEAAHTGIIVQVKFKTAKGLKPGSTEVQYKGVTVGKVIDVKPTPELDGMIASISMDPRSEPVLNDRMKFWIPKTVVSLTEISGLESIVGGGVIEVDASLEGKPQRRFVALEDAPKKDRNVPGLHITLKSDSLKSIDRGTDILYRNIPIGNVEGYELAKDQSSVLIDVFILPEYEHLVRKKSRFWNAGGIEIRGGLQGLQINAPSVKTILSGGIELYTPEVGLKAKAKDGDTFTLHNTYEAAYSDGIQITIAFNDGEGLKEGTQIRYLGIEVGKVKSVQLNKKMNGVITDVELYPSAEQIAREGSEFWLVKPEIGLVKTANLGTLVTGNYINVRPGAGKLKFAFEATTQRPSQEAMDQGLNVVLLTEQLGSIKEGVQVLYRGIPIGKVTTYGLSDTANQVHVFVNIESKYAPLVKQNSVFWNISGIGFDFSLFGGAQVKTSSLESILEGGIMMATPPESIMGRDAKSGDQYPLHSEQRDKWLEWAPKIPLEQ</sequence>
<name>A0ABV7HDC2_9GAMM</name>
<evidence type="ECO:0000256" key="6">
    <source>
        <dbReference type="ARBA" id="ARBA00023136"/>
    </source>
</evidence>
<keyword evidence="6 7" id="KW-0472">Membrane</keyword>
<evidence type="ECO:0000313" key="9">
    <source>
        <dbReference type="EMBL" id="MFC3150430.1"/>
    </source>
</evidence>
<dbReference type="PANTHER" id="PTHR30462">
    <property type="entry name" value="INTERMEMBRANE TRANSPORT PROTEIN PQIB-RELATED"/>
    <property type="match status" value="1"/>
</dbReference>
<dbReference type="InterPro" id="IPR003399">
    <property type="entry name" value="Mce/MlaD"/>
</dbReference>
<feature type="domain" description="Mce/MlaD" evidence="8">
    <location>
        <begin position="522"/>
        <end position="612"/>
    </location>
</feature>
<dbReference type="Pfam" id="PF02470">
    <property type="entry name" value="MlaD"/>
    <property type="match status" value="5"/>
</dbReference>
<keyword evidence="2" id="KW-1003">Cell membrane</keyword>
<comment type="subcellular location">
    <subcellularLocation>
        <location evidence="1">Cell inner membrane</location>
    </subcellularLocation>
</comment>
<evidence type="ECO:0000256" key="1">
    <source>
        <dbReference type="ARBA" id="ARBA00004533"/>
    </source>
</evidence>
<evidence type="ECO:0000256" key="2">
    <source>
        <dbReference type="ARBA" id="ARBA00022475"/>
    </source>
</evidence>
<proteinExistence type="predicted"/>
<dbReference type="Proteomes" id="UP001595476">
    <property type="component" value="Unassembled WGS sequence"/>
</dbReference>
<evidence type="ECO:0000256" key="3">
    <source>
        <dbReference type="ARBA" id="ARBA00022519"/>
    </source>
</evidence>
<feature type="domain" description="Mce/MlaD" evidence="8">
    <location>
        <begin position="635"/>
        <end position="695"/>
    </location>
</feature>
<evidence type="ECO:0000256" key="7">
    <source>
        <dbReference type="SAM" id="Phobius"/>
    </source>
</evidence>
<accession>A0ABV7HDC2</accession>
<reference evidence="10" key="1">
    <citation type="journal article" date="2019" name="Int. J. Syst. Evol. Microbiol.">
        <title>The Global Catalogue of Microorganisms (GCM) 10K type strain sequencing project: providing services to taxonomists for standard genome sequencing and annotation.</title>
        <authorList>
            <consortium name="The Broad Institute Genomics Platform"/>
            <consortium name="The Broad Institute Genome Sequencing Center for Infectious Disease"/>
            <person name="Wu L."/>
            <person name="Ma J."/>
        </authorList>
    </citation>
    <scope>NUCLEOTIDE SEQUENCE [LARGE SCALE GENOMIC DNA]</scope>
    <source>
        <strain evidence="10">KCTC 52438</strain>
    </source>
</reference>
<dbReference type="InterPro" id="IPR051800">
    <property type="entry name" value="PqiA-PqiB_transport"/>
</dbReference>
<dbReference type="RefSeq" id="WP_386717218.1">
    <property type="nucleotide sequence ID" value="NZ_JBHRSZ010000002.1"/>
</dbReference>